<keyword evidence="3" id="KW-0812">Transmembrane</keyword>
<dbReference type="InterPro" id="IPR036259">
    <property type="entry name" value="MFS_trans_sf"/>
</dbReference>
<evidence type="ECO:0000259" key="4">
    <source>
        <dbReference type="PROSITE" id="PS50850"/>
    </source>
</evidence>
<dbReference type="InterPro" id="IPR011701">
    <property type="entry name" value="MFS"/>
</dbReference>
<feature type="transmembrane region" description="Helical" evidence="3">
    <location>
        <begin position="304"/>
        <end position="321"/>
    </location>
</feature>
<protein>
    <submittedName>
        <fullName evidence="5">Oxalate/formate antiporter</fullName>
    </submittedName>
</protein>
<proteinExistence type="inferred from homology"/>
<dbReference type="Proteomes" id="UP000278143">
    <property type="component" value="Unassembled WGS sequence"/>
</dbReference>
<dbReference type="EMBL" id="KZ989318">
    <property type="protein sequence ID" value="RKP26861.1"/>
    <property type="molecule type" value="Genomic_DNA"/>
</dbReference>
<feature type="transmembrane region" description="Helical" evidence="3">
    <location>
        <begin position="148"/>
        <end position="170"/>
    </location>
</feature>
<feature type="transmembrane region" description="Helical" evidence="3">
    <location>
        <begin position="182"/>
        <end position="200"/>
    </location>
</feature>
<dbReference type="AlphaFoldDB" id="A0A4P9Z4T2"/>
<evidence type="ECO:0000313" key="6">
    <source>
        <dbReference type="Proteomes" id="UP000278143"/>
    </source>
</evidence>
<dbReference type="GO" id="GO:0016020">
    <property type="term" value="C:membrane"/>
    <property type="evidence" value="ECO:0007669"/>
    <property type="project" value="UniProtKB-SubCell"/>
</dbReference>
<feature type="transmembrane region" description="Helical" evidence="3">
    <location>
        <begin position="341"/>
        <end position="359"/>
    </location>
</feature>
<feature type="transmembrane region" description="Helical" evidence="3">
    <location>
        <begin position="212"/>
        <end position="234"/>
    </location>
</feature>
<comment type="subcellular location">
    <subcellularLocation>
        <location evidence="1">Membrane</location>
        <topology evidence="1">Multi-pass membrane protein</topology>
    </subcellularLocation>
</comment>
<feature type="transmembrane region" description="Helical" evidence="3">
    <location>
        <begin position="397"/>
        <end position="417"/>
    </location>
</feature>
<feature type="transmembrane region" description="Helical" evidence="3">
    <location>
        <begin position="472"/>
        <end position="489"/>
    </location>
</feature>
<feature type="transmembrane region" description="Helical" evidence="3">
    <location>
        <begin position="96"/>
        <end position="115"/>
    </location>
</feature>
<dbReference type="GO" id="GO:0022857">
    <property type="term" value="F:transmembrane transporter activity"/>
    <property type="evidence" value="ECO:0007669"/>
    <property type="project" value="InterPro"/>
</dbReference>
<feature type="transmembrane region" description="Helical" evidence="3">
    <location>
        <begin position="54"/>
        <end position="76"/>
    </location>
</feature>
<dbReference type="InterPro" id="IPR020846">
    <property type="entry name" value="MFS_dom"/>
</dbReference>
<accession>A0A4P9Z4T2</accession>
<dbReference type="Pfam" id="PF07690">
    <property type="entry name" value="MFS_1"/>
    <property type="match status" value="2"/>
</dbReference>
<keyword evidence="6" id="KW-1185">Reference proteome</keyword>
<dbReference type="PANTHER" id="PTHR11360">
    <property type="entry name" value="MONOCARBOXYLATE TRANSPORTER"/>
    <property type="match status" value="1"/>
</dbReference>
<comment type="similarity">
    <text evidence="2">Belongs to the major facilitator superfamily. Monocarboxylate porter (TC 2.A.1.13) family.</text>
</comment>
<dbReference type="PROSITE" id="PS50850">
    <property type="entry name" value="MFS"/>
    <property type="match status" value="1"/>
</dbReference>
<dbReference type="PANTHER" id="PTHR11360:SF317">
    <property type="entry name" value="MAJOR FACILITATOR SUPERFAMILY (MFS) PROFILE DOMAIN-CONTAINING PROTEIN-RELATED"/>
    <property type="match status" value="1"/>
</dbReference>
<evidence type="ECO:0000313" key="5">
    <source>
        <dbReference type="EMBL" id="RKP26861.1"/>
    </source>
</evidence>
<evidence type="ECO:0000256" key="3">
    <source>
        <dbReference type="SAM" id="Phobius"/>
    </source>
</evidence>
<keyword evidence="3" id="KW-1133">Transmembrane helix</keyword>
<evidence type="ECO:0000256" key="1">
    <source>
        <dbReference type="ARBA" id="ARBA00004141"/>
    </source>
</evidence>
<gene>
    <name evidence="5" type="ORF">SYNPS1DRAFT_21465</name>
</gene>
<dbReference type="InterPro" id="IPR050327">
    <property type="entry name" value="Proton-linked_MCT"/>
</dbReference>
<dbReference type="CDD" id="cd17353">
    <property type="entry name" value="MFS_OFA_like"/>
    <property type="match status" value="1"/>
</dbReference>
<dbReference type="Gene3D" id="1.20.1250.20">
    <property type="entry name" value="MFS general substrate transporter like domains"/>
    <property type="match status" value="2"/>
</dbReference>
<reference evidence="6" key="1">
    <citation type="journal article" date="2018" name="Nat. Microbiol.">
        <title>Leveraging single-cell genomics to expand the fungal tree of life.</title>
        <authorList>
            <person name="Ahrendt S.R."/>
            <person name="Quandt C.A."/>
            <person name="Ciobanu D."/>
            <person name="Clum A."/>
            <person name="Salamov A."/>
            <person name="Andreopoulos B."/>
            <person name="Cheng J.F."/>
            <person name="Woyke T."/>
            <person name="Pelin A."/>
            <person name="Henrissat B."/>
            <person name="Reynolds N.K."/>
            <person name="Benny G.L."/>
            <person name="Smith M.E."/>
            <person name="James T.Y."/>
            <person name="Grigoriev I.V."/>
        </authorList>
    </citation>
    <scope>NUCLEOTIDE SEQUENCE [LARGE SCALE GENOMIC DNA]</scope>
    <source>
        <strain evidence="6">Benny S71-1</strain>
    </source>
</reference>
<name>A0A4P9Z4T2_9FUNG</name>
<sequence length="571" mass="62866">METISLSDEAPSASKPTNPLARFVNWHYGNTKMVRTESEIENDRRILCFAFQRWMLLPAAFLVQFALGSIHAWSVFNQPIDKHIFNDPHRNRAPNAYLILIIFNGASACIMGPWLERHGPRSALAIGASLFAFGHLVTALAIHVRQISLVYIGYGVLTGSGLGLSYISPVSTLQKWFPDRRGFAAGFAVCGFGAGSMAFAKVPLPIMDAVGLPLTFVILGAVYFTIIISASRVLRVPPPDFSIRGIDADGVAVDKYGATIEMQQEGEKNGGSSNDTNEKTAAVAEPTRIHYTLIESLSSREYRLLYPAFLANCLLGLVAISRLSNMATDLFQVSREMGSNVVSGDGAFSILGRIMFAWLSDSFGRKRSMLLMMLTQIVCLVGMIFFAEYGHFWPFTIAIWVVTACFGGGFSVMPAMLTDLFGSKNVGGCHGVILTAWAIAGAAGGLIFTAIYDYLRTLGRSVSDPYIYNVNFYWVLAVCVTGLVIEFFLRISVRDRLFPPVPGQITQFRVGTRILRISTTRGIEWLSRAVEDDEWYAYWENRQPPLTSDTVPASMIREMAQQAKKTGQSPA</sequence>
<feature type="transmembrane region" description="Helical" evidence="3">
    <location>
        <begin position="429"/>
        <end position="452"/>
    </location>
</feature>
<evidence type="ECO:0000256" key="2">
    <source>
        <dbReference type="ARBA" id="ARBA00006727"/>
    </source>
</evidence>
<feature type="transmembrane region" description="Helical" evidence="3">
    <location>
        <begin position="371"/>
        <end position="391"/>
    </location>
</feature>
<organism evidence="5 6">
    <name type="scientific">Syncephalis pseudoplumigaleata</name>
    <dbReference type="NCBI Taxonomy" id="1712513"/>
    <lineage>
        <taxon>Eukaryota</taxon>
        <taxon>Fungi</taxon>
        <taxon>Fungi incertae sedis</taxon>
        <taxon>Zoopagomycota</taxon>
        <taxon>Zoopagomycotina</taxon>
        <taxon>Zoopagomycetes</taxon>
        <taxon>Zoopagales</taxon>
        <taxon>Piptocephalidaceae</taxon>
        <taxon>Syncephalis</taxon>
    </lineage>
</organism>
<dbReference type="SUPFAM" id="SSF103473">
    <property type="entry name" value="MFS general substrate transporter"/>
    <property type="match status" value="1"/>
</dbReference>
<keyword evidence="3" id="KW-0472">Membrane</keyword>
<feature type="domain" description="Major facilitator superfamily (MFS) profile" evidence="4">
    <location>
        <begin position="52"/>
        <end position="494"/>
    </location>
</feature>
<dbReference type="OrthoDB" id="410267at2759"/>
<feature type="transmembrane region" description="Helical" evidence="3">
    <location>
        <begin position="122"/>
        <end position="142"/>
    </location>
</feature>